<sequence>MSEHLSIAVAGGTGTVGAHVARIAHDRGHEVRILARSTGADLRAGTGIDLAGIDVVIDASGAFAVSAGRSIEWFEAVTRNLLAAEHAAGVGHHIALSIVGAARAPYGYYAGKAAQERAVAAGSVPWTVLRAAQFFEFASANAIRLGPLTLMPSMRSQPVAAASVAARLVEIAEGGPIGDAPDLAGPREERMADLVRRIGAARGGSARVIEFPMPGGFGRAIRDGSILPGPDAQLDATTFDEWLASGAHSEA</sequence>
<reference evidence="3" key="1">
    <citation type="journal article" date="2019" name="Int. J. Syst. Evol. Microbiol.">
        <title>The Global Catalogue of Microorganisms (GCM) 10K type strain sequencing project: providing services to taxonomists for standard genome sequencing and annotation.</title>
        <authorList>
            <consortium name="The Broad Institute Genomics Platform"/>
            <consortium name="The Broad Institute Genome Sequencing Center for Infectious Disease"/>
            <person name="Wu L."/>
            <person name="Ma J."/>
        </authorList>
    </citation>
    <scope>NUCLEOTIDE SEQUENCE [LARGE SCALE GENOMIC DNA]</scope>
    <source>
        <strain evidence="3">JCM 14736</strain>
    </source>
</reference>
<keyword evidence="3" id="KW-1185">Reference proteome</keyword>
<dbReference type="EMBL" id="BAAAOB010000001">
    <property type="protein sequence ID" value="GAA1788461.1"/>
    <property type="molecule type" value="Genomic_DNA"/>
</dbReference>
<dbReference type="PANTHER" id="PTHR12126:SF11">
    <property type="entry name" value="NADH DEHYDROGENASE [UBIQUINONE] 1 ALPHA SUBCOMPLEX SUBUNIT 9, MITOCHONDRIAL"/>
    <property type="match status" value="1"/>
</dbReference>
<feature type="domain" description="NAD(P)-binding" evidence="1">
    <location>
        <begin position="11"/>
        <end position="172"/>
    </location>
</feature>
<proteinExistence type="predicted"/>
<dbReference type="InterPro" id="IPR051207">
    <property type="entry name" value="ComplexI_NDUFA9_subunit"/>
</dbReference>
<dbReference type="SUPFAM" id="SSF51735">
    <property type="entry name" value="NAD(P)-binding Rossmann-fold domains"/>
    <property type="match status" value="1"/>
</dbReference>
<evidence type="ECO:0000259" key="1">
    <source>
        <dbReference type="Pfam" id="PF13460"/>
    </source>
</evidence>
<accession>A0ABP4XMF9</accession>
<comment type="caution">
    <text evidence="2">The sequence shown here is derived from an EMBL/GenBank/DDBJ whole genome shotgun (WGS) entry which is preliminary data.</text>
</comment>
<name>A0ABP4XMF9_9MICO</name>
<organism evidence="2 3">
    <name type="scientific">Leucobacter iarius</name>
    <dbReference type="NCBI Taxonomy" id="333963"/>
    <lineage>
        <taxon>Bacteria</taxon>
        <taxon>Bacillati</taxon>
        <taxon>Actinomycetota</taxon>
        <taxon>Actinomycetes</taxon>
        <taxon>Micrococcales</taxon>
        <taxon>Microbacteriaceae</taxon>
        <taxon>Leucobacter</taxon>
    </lineage>
</organism>
<protein>
    <submittedName>
        <fullName evidence="2">NAD(P)H-binding protein</fullName>
    </submittedName>
</protein>
<dbReference type="InterPro" id="IPR036291">
    <property type="entry name" value="NAD(P)-bd_dom_sf"/>
</dbReference>
<dbReference type="RefSeq" id="WP_344031366.1">
    <property type="nucleotide sequence ID" value="NZ_BAAAOB010000001.1"/>
</dbReference>
<dbReference type="InterPro" id="IPR016040">
    <property type="entry name" value="NAD(P)-bd_dom"/>
</dbReference>
<gene>
    <name evidence="2" type="ORF">GCM10009768_16870</name>
</gene>
<dbReference type="Pfam" id="PF13460">
    <property type="entry name" value="NAD_binding_10"/>
    <property type="match status" value="1"/>
</dbReference>
<evidence type="ECO:0000313" key="2">
    <source>
        <dbReference type="EMBL" id="GAA1788461.1"/>
    </source>
</evidence>
<dbReference type="PANTHER" id="PTHR12126">
    <property type="entry name" value="NADH-UBIQUINONE OXIDOREDUCTASE 39 KDA SUBUNIT-RELATED"/>
    <property type="match status" value="1"/>
</dbReference>
<dbReference type="Proteomes" id="UP001500851">
    <property type="component" value="Unassembled WGS sequence"/>
</dbReference>
<dbReference type="Gene3D" id="3.40.50.720">
    <property type="entry name" value="NAD(P)-binding Rossmann-like Domain"/>
    <property type="match status" value="1"/>
</dbReference>
<evidence type="ECO:0000313" key="3">
    <source>
        <dbReference type="Proteomes" id="UP001500851"/>
    </source>
</evidence>